<dbReference type="InterPro" id="IPR009078">
    <property type="entry name" value="Ferritin-like_SF"/>
</dbReference>
<dbReference type="GO" id="GO:0005886">
    <property type="term" value="C:plasma membrane"/>
    <property type="evidence" value="ECO:0007669"/>
    <property type="project" value="UniProtKB-SubCell"/>
</dbReference>
<dbReference type="Gene3D" id="1.20.1260.10">
    <property type="match status" value="1"/>
</dbReference>
<evidence type="ECO:0000256" key="2">
    <source>
        <dbReference type="ARBA" id="ARBA00022475"/>
    </source>
</evidence>
<dbReference type="Pfam" id="PF03232">
    <property type="entry name" value="COQ7"/>
    <property type="match status" value="1"/>
</dbReference>
<dbReference type="Proteomes" id="UP000054075">
    <property type="component" value="Unassembled WGS sequence"/>
</dbReference>
<dbReference type="RefSeq" id="WP_006035220.1">
    <property type="nucleotide sequence ID" value="NZ_AAQJ02000001.1"/>
</dbReference>
<evidence type="ECO:0000256" key="1">
    <source>
        <dbReference type="ARBA" id="ARBA00004749"/>
    </source>
</evidence>
<comment type="cofactor">
    <cofactor evidence="9">
        <name>Fe cation</name>
        <dbReference type="ChEBI" id="CHEBI:24875"/>
    </cofactor>
    <text evidence="9">Binds 2 iron ions per subunit.</text>
</comment>
<keyword evidence="2 9" id="KW-1003">Cell membrane</keyword>
<organism evidence="11 12">
    <name type="scientific">Rickettsiella grylli</name>
    <dbReference type="NCBI Taxonomy" id="59196"/>
    <lineage>
        <taxon>Bacteria</taxon>
        <taxon>Pseudomonadati</taxon>
        <taxon>Pseudomonadota</taxon>
        <taxon>Gammaproteobacteria</taxon>
        <taxon>Legionellales</taxon>
        <taxon>Coxiellaceae</taxon>
        <taxon>Rickettsiella</taxon>
    </lineage>
</organism>
<feature type="binding site" evidence="9">
    <location>
        <position position="96"/>
    </location>
    <ligand>
        <name>Fe cation</name>
        <dbReference type="ChEBI" id="CHEBI:24875"/>
        <label>1</label>
    </ligand>
</feature>
<reference evidence="11" key="2">
    <citation type="submission" date="2007-10" db="EMBL/GenBank/DDBJ databases">
        <authorList>
            <person name="Myers G.S."/>
        </authorList>
    </citation>
    <scope>NUCLEOTIDE SEQUENCE [LARGE SCALE GENOMIC DNA]</scope>
</reference>
<evidence type="ECO:0000256" key="9">
    <source>
        <dbReference type="HAMAP-Rule" id="MF_01658"/>
    </source>
</evidence>
<dbReference type="STRING" id="59196.RICGR_1366"/>
<evidence type="ECO:0000256" key="4">
    <source>
        <dbReference type="ARBA" id="ARBA00022723"/>
    </source>
</evidence>
<sequence>MRCYSFWDRLIFHVEEGLNTIQQRSNTAVYRPSPAEKVSQNGPLSKKESELSGRLMRINHVGEVCAQALYRGQAFTARSQQTKQKLKKAAKEEMDHLHWCQQRIHELDTQVSYLNPFWFIGALLIGLTAGLGGDKLSLGFLAETEQQVERHLHQHLQKLPLHDKKTRAIVEQMRQEESEHALIAEQAGAAPLPIVIQWSMHALAQFMVRVAYRI</sequence>
<evidence type="ECO:0000313" key="12">
    <source>
        <dbReference type="Proteomes" id="UP000054075"/>
    </source>
</evidence>
<proteinExistence type="inferred from homology"/>
<keyword evidence="8 9" id="KW-0472">Membrane</keyword>
<comment type="function">
    <text evidence="9">Catalyzes the hydroxylation of 2-nonaprenyl-3-methyl-6-methoxy-1,4-benzoquinol during ubiquinone biosynthesis.</text>
</comment>
<evidence type="ECO:0000256" key="8">
    <source>
        <dbReference type="ARBA" id="ARBA00023136"/>
    </source>
</evidence>
<dbReference type="SUPFAM" id="SSF47240">
    <property type="entry name" value="Ferritin-like"/>
    <property type="match status" value="1"/>
</dbReference>
<keyword evidence="7 9" id="KW-0503">Monooxygenase</keyword>
<feature type="binding site" evidence="9">
    <location>
        <position position="180"/>
    </location>
    <ligand>
        <name>Fe cation</name>
        <dbReference type="ChEBI" id="CHEBI:24875"/>
        <label>2</label>
    </ligand>
</feature>
<keyword evidence="4 9" id="KW-0479">Metal-binding</keyword>
<dbReference type="eggNOG" id="COG2941">
    <property type="taxonomic scope" value="Bacteria"/>
</dbReference>
<keyword evidence="6 9" id="KW-0408">Iron</keyword>
<feature type="binding site" evidence="9">
    <location>
        <position position="93"/>
    </location>
    <ligand>
        <name>Fe cation</name>
        <dbReference type="ChEBI" id="CHEBI:24875"/>
        <label>1</label>
    </ligand>
</feature>
<keyword evidence="11" id="KW-0830">Ubiquinone</keyword>
<dbReference type="HAMAP" id="MF_01658">
    <property type="entry name" value="COQ7"/>
    <property type="match status" value="1"/>
</dbReference>
<dbReference type="InterPro" id="IPR012347">
    <property type="entry name" value="Ferritin-like"/>
</dbReference>
<dbReference type="CDD" id="cd01042">
    <property type="entry name" value="DMQH"/>
    <property type="match status" value="1"/>
</dbReference>
<comment type="similarity">
    <text evidence="9">Belongs to the COQ7 family.</text>
</comment>
<comment type="caution">
    <text evidence="11">The sequence shown here is derived from an EMBL/GenBank/DDBJ whole genome shotgun (WGS) entry which is preliminary data.</text>
</comment>
<evidence type="ECO:0000256" key="3">
    <source>
        <dbReference type="ARBA" id="ARBA00022688"/>
    </source>
</evidence>
<feature type="binding site" evidence="9">
    <location>
        <position position="177"/>
    </location>
    <ligand>
        <name>Fe cation</name>
        <dbReference type="ChEBI" id="CHEBI:24875"/>
        <label>1</label>
    </ligand>
</feature>
<dbReference type="EMBL" id="AAQJ02000001">
    <property type="protein sequence ID" value="EDP46237.1"/>
    <property type="molecule type" value="Genomic_DNA"/>
</dbReference>
<accession>A8PPS4</accession>
<feature type="binding site" evidence="9">
    <location>
        <position position="93"/>
    </location>
    <ligand>
        <name>Fe cation</name>
        <dbReference type="ChEBI" id="CHEBI:24875"/>
        <label>2</label>
    </ligand>
</feature>
<reference evidence="11" key="1">
    <citation type="submission" date="2006-04" db="EMBL/GenBank/DDBJ databases">
        <authorList>
            <person name="Seshadri R."/>
            <person name="Federici B.A."/>
        </authorList>
    </citation>
    <scope>NUCLEOTIDE SEQUENCE [LARGE SCALE GENOMIC DNA]</scope>
</reference>
<evidence type="ECO:0000256" key="6">
    <source>
        <dbReference type="ARBA" id="ARBA00023004"/>
    </source>
</evidence>
<feature type="binding site" evidence="9">
    <location>
        <position position="63"/>
    </location>
    <ligand>
        <name>Fe cation</name>
        <dbReference type="ChEBI" id="CHEBI:24875"/>
        <label>1</label>
    </ligand>
</feature>
<gene>
    <name evidence="9" type="primary">coq7</name>
    <name evidence="11" type="ORF">RICGR_1366</name>
</gene>
<dbReference type="PANTHER" id="PTHR11237:SF4">
    <property type="entry name" value="5-DEMETHOXYUBIQUINONE HYDROXYLASE, MITOCHONDRIAL"/>
    <property type="match status" value="1"/>
</dbReference>
<comment type="catalytic activity">
    <reaction evidence="9">
        <text>a 5-methoxy-2-methyl-3-(all-trans-polyprenyl)benzene-1,4-diol + AH2 + O2 = a 3-demethylubiquinol + A + H2O</text>
        <dbReference type="Rhea" id="RHEA:50908"/>
        <dbReference type="Rhea" id="RHEA-COMP:10859"/>
        <dbReference type="Rhea" id="RHEA-COMP:10914"/>
        <dbReference type="ChEBI" id="CHEBI:13193"/>
        <dbReference type="ChEBI" id="CHEBI:15377"/>
        <dbReference type="ChEBI" id="CHEBI:15379"/>
        <dbReference type="ChEBI" id="CHEBI:17499"/>
        <dbReference type="ChEBI" id="CHEBI:84167"/>
        <dbReference type="ChEBI" id="CHEBI:84422"/>
        <dbReference type="EC" id="1.14.99.60"/>
    </reaction>
</comment>
<evidence type="ECO:0000256" key="10">
    <source>
        <dbReference type="SAM" id="MobiDB-lite"/>
    </source>
</evidence>
<dbReference type="InterPro" id="IPR011566">
    <property type="entry name" value="Ubq_synth_Coq7"/>
</dbReference>
<dbReference type="GO" id="GO:0008682">
    <property type="term" value="F:3-demethoxyubiquinol 3-hydroxylase activity"/>
    <property type="evidence" value="ECO:0007669"/>
    <property type="project" value="UniProtKB-EC"/>
</dbReference>
<name>A8PPS4_9COXI</name>
<evidence type="ECO:0000256" key="7">
    <source>
        <dbReference type="ARBA" id="ARBA00023033"/>
    </source>
</evidence>
<dbReference type="PANTHER" id="PTHR11237">
    <property type="entry name" value="COENZYME Q10 BIOSYNTHESIS PROTEIN 7"/>
    <property type="match status" value="1"/>
</dbReference>
<dbReference type="AlphaFoldDB" id="A8PPS4"/>
<keyword evidence="3 9" id="KW-0831">Ubiquinone biosynthesis</keyword>
<dbReference type="GO" id="GO:0006744">
    <property type="term" value="P:ubiquinone biosynthetic process"/>
    <property type="evidence" value="ECO:0007669"/>
    <property type="project" value="UniProtKB-UniRule"/>
</dbReference>
<comment type="subcellular location">
    <subcellularLocation>
        <location evidence="9">Cell membrane</location>
        <topology evidence="9">Peripheral membrane protein</topology>
    </subcellularLocation>
</comment>
<comment type="pathway">
    <text evidence="1 9">Cofactor biosynthesis; ubiquinone biosynthesis.</text>
</comment>
<evidence type="ECO:0000256" key="5">
    <source>
        <dbReference type="ARBA" id="ARBA00023002"/>
    </source>
</evidence>
<dbReference type="UniPathway" id="UPA00232"/>
<dbReference type="GO" id="GO:0046872">
    <property type="term" value="F:metal ion binding"/>
    <property type="evidence" value="ECO:0007669"/>
    <property type="project" value="UniProtKB-KW"/>
</dbReference>
<dbReference type="NCBIfam" id="NF033656">
    <property type="entry name" value="DMQ_monoox_COQ7"/>
    <property type="match status" value="1"/>
</dbReference>
<evidence type="ECO:0000313" key="11">
    <source>
        <dbReference type="EMBL" id="EDP46237.1"/>
    </source>
</evidence>
<feature type="binding site" evidence="9">
    <location>
        <position position="145"/>
    </location>
    <ligand>
        <name>Fe cation</name>
        <dbReference type="ChEBI" id="CHEBI:24875"/>
        <label>2</label>
    </ligand>
</feature>
<dbReference type="OrthoDB" id="5192789at2"/>
<dbReference type="InterPro" id="IPR047809">
    <property type="entry name" value="COQ7_proteobact"/>
</dbReference>
<feature type="region of interest" description="Disordered" evidence="10">
    <location>
        <begin position="29"/>
        <end position="49"/>
    </location>
</feature>
<keyword evidence="5 9" id="KW-0560">Oxidoreductase</keyword>
<feature type="binding site" evidence="9">
    <location>
        <position position="177"/>
    </location>
    <ligand>
        <name>Fe cation</name>
        <dbReference type="ChEBI" id="CHEBI:24875"/>
        <label>2</label>
    </ligand>
</feature>
<keyword evidence="12" id="KW-1185">Reference proteome</keyword>
<dbReference type="EC" id="1.14.99.60" evidence="9"/>
<protein>
    <recommendedName>
        <fullName evidence="9">3-demethoxyubiquinol 3-hydroxylase</fullName>
        <shortName evidence="9">DMQ hydroxylase</shortName>
        <ecNumber evidence="9">1.14.99.60</ecNumber>
    </recommendedName>
    <alternativeName>
        <fullName evidence="9">2-nonaprenyl-3-methyl-6-methoxy-1,4-benzoquinol hydroxylase</fullName>
    </alternativeName>
</protein>